<organism evidence="1 2">
    <name type="scientific">Alternaria alternata</name>
    <name type="common">Alternaria rot fungus</name>
    <name type="synonym">Torula alternata</name>
    <dbReference type="NCBI Taxonomy" id="5599"/>
    <lineage>
        <taxon>Eukaryota</taxon>
        <taxon>Fungi</taxon>
        <taxon>Dikarya</taxon>
        <taxon>Ascomycota</taxon>
        <taxon>Pezizomycotina</taxon>
        <taxon>Dothideomycetes</taxon>
        <taxon>Pleosporomycetidae</taxon>
        <taxon>Pleosporales</taxon>
        <taxon>Pleosporineae</taxon>
        <taxon>Pleosporaceae</taxon>
        <taxon>Alternaria</taxon>
        <taxon>Alternaria sect. Alternaria</taxon>
        <taxon>Alternaria alternata complex</taxon>
    </lineage>
</organism>
<dbReference type="GeneID" id="29115922"/>
<gene>
    <name evidence="1" type="ORF">CC77DRAFT_155387</name>
</gene>
<name>A0A177DK84_ALTAL</name>
<dbReference type="RefSeq" id="XP_018384690.1">
    <property type="nucleotide sequence ID" value="XM_018530328.1"/>
</dbReference>
<protein>
    <submittedName>
        <fullName evidence="1">Uncharacterized protein</fullName>
    </submittedName>
</protein>
<reference evidence="1 2" key="1">
    <citation type="submission" date="2016-05" db="EMBL/GenBank/DDBJ databases">
        <title>Comparative analysis of secretome profiles of manganese(II)-oxidizing ascomycete fungi.</title>
        <authorList>
            <consortium name="DOE Joint Genome Institute"/>
            <person name="Zeiner C.A."/>
            <person name="Purvine S.O."/>
            <person name="Zink E.M."/>
            <person name="Wu S."/>
            <person name="Pasa-Tolic L."/>
            <person name="Chaput D.L."/>
            <person name="Haridas S."/>
            <person name="Grigoriev I.V."/>
            <person name="Santelli C.M."/>
            <person name="Hansel C.M."/>
        </authorList>
    </citation>
    <scope>NUCLEOTIDE SEQUENCE [LARGE SCALE GENOMIC DNA]</scope>
    <source>
        <strain evidence="1 2">SRC1lrK2f</strain>
    </source>
</reference>
<dbReference type="Proteomes" id="UP000077248">
    <property type="component" value="Unassembled WGS sequence"/>
</dbReference>
<proteinExistence type="predicted"/>
<sequence length="158" mass="17937">MQSAYPRTYLFKPSLSDQASHARAQYIKIMGYRCALRSSIIYISAYSFFHLPPQIDQRVERKKIQPHTYPSVFIPKSSTHTPFRSPPVSVSPRLAGGGIIVPSYSACIHPSHTPNAEHTTKIGPTETHNPQEKQQIGIYFCLRRNWGIIRTESNKQTP</sequence>
<evidence type="ECO:0000313" key="1">
    <source>
        <dbReference type="EMBL" id="OAG19269.1"/>
    </source>
</evidence>
<dbReference type="AlphaFoldDB" id="A0A177DK84"/>
<evidence type="ECO:0000313" key="2">
    <source>
        <dbReference type="Proteomes" id="UP000077248"/>
    </source>
</evidence>
<dbReference type="VEuPathDB" id="FungiDB:CC77DRAFT_155387"/>
<accession>A0A177DK84</accession>
<dbReference type="EMBL" id="KV441481">
    <property type="protein sequence ID" value="OAG19269.1"/>
    <property type="molecule type" value="Genomic_DNA"/>
</dbReference>
<keyword evidence="2" id="KW-1185">Reference proteome</keyword>
<dbReference type="KEGG" id="aalt:CC77DRAFT_155387"/>